<dbReference type="EMBL" id="SOYY01000024">
    <property type="protein sequence ID" value="KAA0702710.1"/>
    <property type="molecule type" value="Genomic_DNA"/>
</dbReference>
<keyword evidence="1" id="KW-1133">Transmembrane helix</keyword>
<dbReference type="PANTHER" id="PTHR40472">
    <property type="entry name" value="RICIN B-TYPE LECTIN DOMAIN-CONTAINING PROTEIN"/>
    <property type="match status" value="1"/>
</dbReference>
<comment type="caution">
    <text evidence="2">The sequence shown here is derived from an EMBL/GenBank/DDBJ whole genome shotgun (WGS) entry which is preliminary data.</text>
</comment>
<dbReference type="Proteomes" id="UP000324632">
    <property type="component" value="Chromosome 24"/>
</dbReference>
<sequence length="177" mass="20357">MISRNYKQKRRMAVEEFCTRLKNLFCIGLITLLGYTVMEGFGAEEELRQTWGKKMKVVQSRIDEVIEDCINSFLTQADLDAEHIVISPEPIDDALILTLIPVLEQNKCIFKKSSMAMTAEQLFVTVPHCVVHTVKTSCKDLGFSCSFSDELHYSIKFENVFIHFENRTENRKPIVNS</sequence>
<dbReference type="InterPro" id="IPR039051">
    <property type="entry name" value="SE-CTX-like"/>
</dbReference>
<dbReference type="PANTHER" id="PTHR40472:SF9">
    <property type="entry name" value="RAPUNZEL 4"/>
    <property type="match status" value="1"/>
</dbReference>
<name>A0A5A9MZB4_9TELE</name>
<reference evidence="2 3" key="1">
    <citation type="journal article" date="2019" name="Mol. Ecol. Resour.">
        <title>Chromosome-level genome assembly of Triplophysa tibetana, a fish adapted to the harsh high-altitude environment of the Tibetan Plateau.</title>
        <authorList>
            <person name="Yang X."/>
            <person name="Liu H."/>
            <person name="Ma Z."/>
            <person name="Zou Y."/>
            <person name="Zou M."/>
            <person name="Mao Y."/>
            <person name="Li X."/>
            <person name="Wang H."/>
            <person name="Chen T."/>
            <person name="Wang W."/>
            <person name="Yang R."/>
        </authorList>
    </citation>
    <scope>NUCLEOTIDE SEQUENCE [LARGE SCALE GENOMIC DNA]</scope>
    <source>
        <strain evidence="2">TTIB1903HZAU</strain>
        <tissue evidence="2">Muscle</tissue>
    </source>
</reference>
<gene>
    <name evidence="2" type="ORF">E1301_Tti011204</name>
</gene>
<keyword evidence="3" id="KW-1185">Reference proteome</keyword>
<keyword evidence="1" id="KW-0812">Transmembrane</keyword>
<proteinExistence type="predicted"/>
<evidence type="ECO:0000313" key="3">
    <source>
        <dbReference type="Proteomes" id="UP000324632"/>
    </source>
</evidence>
<organism evidence="2 3">
    <name type="scientific">Triplophysa tibetana</name>
    <dbReference type="NCBI Taxonomy" id="1572043"/>
    <lineage>
        <taxon>Eukaryota</taxon>
        <taxon>Metazoa</taxon>
        <taxon>Chordata</taxon>
        <taxon>Craniata</taxon>
        <taxon>Vertebrata</taxon>
        <taxon>Euteleostomi</taxon>
        <taxon>Actinopterygii</taxon>
        <taxon>Neopterygii</taxon>
        <taxon>Teleostei</taxon>
        <taxon>Ostariophysi</taxon>
        <taxon>Cypriniformes</taxon>
        <taxon>Nemacheilidae</taxon>
        <taxon>Triplophysa</taxon>
    </lineage>
</organism>
<protein>
    <submittedName>
        <fullName evidence="2">Uncharacterized protein</fullName>
    </submittedName>
</protein>
<feature type="transmembrane region" description="Helical" evidence="1">
    <location>
        <begin position="21"/>
        <end position="38"/>
    </location>
</feature>
<keyword evidence="1" id="KW-0472">Membrane</keyword>
<evidence type="ECO:0000313" key="2">
    <source>
        <dbReference type="EMBL" id="KAA0702710.1"/>
    </source>
</evidence>
<accession>A0A5A9MZB4</accession>
<evidence type="ECO:0000256" key="1">
    <source>
        <dbReference type="SAM" id="Phobius"/>
    </source>
</evidence>
<dbReference type="AlphaFoldDB" id="A0A5A9MZB4"/>